<dbReference type="EMBL" id="QGEG01000002">
    <property type="protein sequence ID" value="PWL38121.1"/>
    <property type="molecule type" value="Genomic_DNA"/>
</dbReference>
<comment type="caution">
    <text evidence="1">The sequence shown here is derived from an EMBL/GenBank/DDBJ whole genome shotgun (WGS) entry which is preliminary data.</text>
</comment>
<accession>A0A316KX16</accession>
<dbReference type="AlphaFoldDB" id="A0A316KX16"/>
<proteinExistence type="predicted"/>
<dbReference type="Proteomes" id="UP000245762">
    <property type="component" value="Unassembled WGS sequence"/>
</dbReference>
<sequence>MKFNWVISGDTNPTIKKVCIDLEYRLRPRITKFLLSHMDNECHGDFSSFHFDVDIKNQWVWISEKTPQDFIEKIKTDFDDEINGSALFSLV</sequence>
<evidence type="ECO:0000313" key="2">
    <source>
        <dbReference type="Proteomes" id="UP000245762"/>
    </source>
</evidence>
<protein>
    <submittedName>
        <fullName evidence="1">Uncharacterized protein</fullName>
    </submittedName>
</protein>
<reference evidence="1 2" key="1">
    <citation type="submission" date="2018-05" db="EMBL/GenBank/DDBJ databases">
        <title>Complete genome sequence of Flagellimonas aquimarina ECD12 isolated from seaweed Ecklonia cava.</title>
        <authorList>
            <person name="Choi S."/>
            <person name="Seong C."/>
        </authorList>
    </citation>
    <scope>NUCLEOTIDE SEQUENCE [LARGE SCALE GENOMIC DNA]</scope>
    <source>
        <strain evidence="1 2">ECD12</strain>
    </source>
</reference>
<evidence type="ECO:0000313" key="1">
    <source>
        <dbReference type="EMBL" id="PWL38121.1"/>
    </source>
</evidence>
<organism evidence="1 2">
    <name type="scientific">Flagellimonas aquimarina</name>
    <dbReference type="NCBI Taxonomy" id="2201895"/>
    <lineage>
        <taxon>Bacteria</taxon>
        <taxon>Pseudomonadati</taxon>
        <taxon>Bacteroidota</taxon>
        <taxon>Flavobacteriia</taxon>
        <taxon>Flavobacteriales</taxon>
        <taxon>Flavobacteriaceae</taxon>
        <taxon>Flagellimonas</taxon>
    </lineage>
</organism>
<keyword evidence="2" id="KW-1185">Reference proteome</keyword>
<dbReference type="RefSeq" id="WP_109661805.1">
    <property type="nucleotide sequence ID" value="NZ_QGEG01000002.1"/>
</dbReference>
<dbReference type="OrthoDB" id="1448873at2"/>
<name>A0A316KX16_9FLAO</name>
<gene>
    <name evidence="1" type="ORF">DKG77_07470</name>
</gene>